<gene>
    <name evidence="2" type="ORF">Fmac_000734</name>
</gene>
<comment type="caution">
    <text evidence="2">The sequence shown here is derived from an EMBL/GenBank/DDBJ whole genome shotgun (WGS) entry which is preliminary data.</text>
</comment>
<dbReference type="AlphaFoldDB" id="A0ABD1NF36"/>
<dbReference type="EMBL" id="JBGMDY010000001">
    <property type="protein sequence ID" value="KAL2346734.1"/>
    <property type="molecule type" value="Genomic_DNA"/>
</dbReference>
<organism evidence="2 3">
    <name type="scientific">Flemingia macrophylla</name>
    <dbReference type="NCBI Taxonomy" id="520843"/>
    <lineage>
        <taxon>Eukaryota</taxon>
        <taxon>Viridiplantae</taxon>
        <taxon>Streptophyta</taxon>
        <taxon>Embryophyta</taxon>
        <taxon>Tracheophyta</taxon>
        <taxon>Spermatophyta</taxon>
        <taxon>Magnoliopsida</taxon>
        <taxon>eudicotyledons</taxon>
        <taxon>Gunneridae</taxon>
        <taxon>Pentapetalae</taxon>
        <taxon>rosids</taxon>
        <taxon>fabids</taxon>
        <taxon>Fabales</taxon>
        <taxon>Fabaceae</taxon>
        <taxon>Papilionoideae</taxon>
        <taxon>50 kb inversion clade</taxon>
        <taxon>NPAAA clade</taxon>
        <taxon>indigoferoid/millettioid clade</taxon>
        <taxon>Phaseoleae</taxon>
        <taxon>Flemingia</taxon>
    </lineage>
</organism>
<dbReference type="Proteomes" id="UP001603857">
    <property type="component" value="Unassembled WGS sequence"/>
</dbReference>
<dbReference type="InterPro" id="IPR004158">
    <property type="entry name" value="DUF247_pln"/>
</dbReference>
<feature type="transmembrane region" description="Helical" evidence="1">
    <location>
        <begin position="390"/>
        <end position="414"/>
    </location>
</feature>
<keyword evidence="1" id="KW-0812">Transmembrane</keyword>
<dbReference type="PANTHER" id="PTHR31170:SF23">
    <property type="match status" value="1"/>
</dbReference>
<evidence type="ECO:0000256" key="1">
    <source>
        <dbReference type="SAM" id="Phobius"/>
    </source>
</evidence>
<dbReference type="Pfam" id="PF03140">
    <property type="entry name" value="DUF247"/>
    <property type="match status" value="1"/>
</dbReference>
<sequence>MNNGAHVSDIDVMLEGAEAIVTNECCIYRVPFRMRKLKEDAYTPDVVSIGPFHHNTLPRLLNMQRHKLSYCKAFLQRTQTTSDTWIRYIQSVEPEFRLCYSETLPFNKEELVNIIFVDSGFILELFCRYYDKRRSNDDVCLSTPWLRWSIRQDMLLLENQLPFFVLDHLFNISTSALAHNPHIPSFIQLTFHYFDYYNISQLSFDNISIRHFTDLLRTFHLQHPLQRRAPRTRQLVEHLPSATELSEAGVRFKVNNESKCLLDITFSGGVLRIPQLKVYDRTQILFRNMIALELCHYHQSSYIADYVQIMDFLINTSKDVDILIQGGVLINWIGDNNSVANLFNGLLVNNVQSSASSSYLLLAQHLNNFHRNRWNKLKWTLRNDYCKTPWQTAATIAAVLLLTLALVQTVCSVLQVKQQ</sequence>
<keyword evidence="1" id="KW-0472">Membrane</keyword>
<keyword evidence="3" id="KW-1185">Reference proteome</keyword>
<evidence type="ECO:0000313" key="3">
    <source>
        <dbReference type="Proteomes" id="UP001603857"/>
    </source>
</evidence>
<evidence type="ECO:0000313" key="2">
    <source>
        <dbReference type="EMBL" id="KAL2346734.1"/>
    </source>
</evidence>
<proteinExistence type="predicted"/>
<dbReference type="PANTHER" id="PTHR31170">
    <property type="entry name" value="BNAC04G53230D PROTEIN"/>
    <property type="match status" value="1"/>
</dbReference>
<protein>
    <submittedName>
        <fullName evidence="2">Uncharacterized protein</fullName>
    </submittedName>
</protein>
<name>A0ABD1NF36_9FABA</name>
<reference evidence="2 3" key="1">
    <citation type="submission" date="2024-08" db="EMBL/GenBank/DDBJ databases">
        <title>Insights into the chromosomal genome structure of Flemingia macrophylla.</title>
        <authorList>
            <person name="Ding Y."/>
            <person name="Zhao Y."/>
            <person name="Bi W."/>
            <person name="Wu M."/>
            <person name="Zhao G."/>
            <person name="Gong Y."/>
            <person name="Li W."/>
            <person name="Zhang P."/>
        </authorList>
    </citation>
    <scope>NUCLEOTIDE SEQUENCE [LARGE SCALE GENOMIC DNA]</scope>
    <source>
        <strain evidence="2">DYQJB</strain>
        <tissue evidence="2">Leaf</tissue>
    </source>
</reference>
<accession>A0ABD1NF36</accession>
<keyword evidence="1" id="KW-1133">Transmembrane helix</keyword>